<reference evidence="4" key="1">
    <citation type="submission" date="2018-01" db="EMBL/GenBank/DDBJ databases">
        <title>Comparative genomics of Mycobacterium mucogenicum and Mycobacterium neoaurum clade members emphasizing tRNA and non-coding RNA.</title>
        <authorList>
            <person name="Behra P.R.K."/>
            <person name="Pettersson B.M.F."/>
            <person name="Das S."/>
            <person name="Dasgupta S."/>
            <person name="Kirsebom L.A."/>
        </authorList>
    </citation>
    <scope>NUCLEOTIDE SEQUENCE</scope>
    <source>
        <strain evidence="4">DSM 44124</strain>
    </source>
</reference>
<proteinExistence type="predicted"/>
<feature type="compositionally biased region" description="Basic and acidic residues" evidence="1">
    <location>
        <begin position="11"/>
        <end position="21"/>
    </location>
</feature>
<gene>
    <name evidence="3" type="ORF">C1S78_004535</name>
    <name evidence="4" type="ORF">C1S78_04535</name>
</gene>
<name>A0A8H2PFH8_MYCMU</name>
<evidence type="ECO:0000313" key="4">
    <source>
        <dbReference type="EMBL" id="TLH51723.1"/>
    </source>
</evidence>
<feature type="domain" description="Putative amidase" evidence="2">
    <location>
        <begin position="226"/>
        <end position="377"/>
    </location>
</feature>
<protein>
    <submittedName>
        <fullName evidence="3 4">Amidase</fullName>
    </submittedName>
</protein>
<dbReference type="InterPro" id="IPR024301">
    <property type="entry name" value="Amidase_6"/>
</dbReference>
<feature type="region of interest" description="Disordered" evidence="1">
    <location>
        <begin position="1"/>
        <end position="21"/>
    </location>
</feature>
<reference evidence="3 5" key="2">
    <citation type="journal article" date="2019" name="BMC Evol. Biol.">
        <title>Comparative genomics of Mycobacterium mucogenicum and Mycobacterium neoaurum clade members emphasizing tRNA and non-coding RNA.</title>
        <authorList>
            <person name="Behra P.R.K."/>
            <person name="Pettersson B.M.F."/>
            <person name="Das S."/>
            <person name="Dasgupta S."/>
            <person name="Kirsebom L.A."/>
        </authorList>
    </citation>
    <scope>NUCLEOTIDE SEQUENCE [LARGE SCALE GENOMIC DNA]</scope>
    <source>
        <strain evidence="3 5">DSM 44124</strain>
    </source>
</reference>
<dbReference type="EMBL" id="POTL01000001">
    <property type="protein sequence ID" value="TLH51723.1"/>
    <property type="molecule type" value="Genomic_DNA"/>
</dbReference>
<dbReference type="AlphaFoldDB" id="A0A8H2PFH8"/>
<dbReference type="Pfam" id="PF12671">
    <property type="entry name" value="Amidase_6"/>
    <property type="match status" value="1"/>
</dbReference>
<dbReference type="KEGG" id="mmuc:C1S78_004535"/>
<evidence type="ECO:0000259" key="2">
    <source>
        <dbReference type="Pfam" id="PF12671"/>
    </source>
</evidence>
<feature type="compositionally biased region" description="Polar residues" evidence="1">
    <location>
        <begin position="1"/>
        <end position="10"/>
    </location>
</feature>
<evidence type="ECO:0000256" key="1">
    <source>
        <dbReference type="SAM" id="MobiDB-lite"/>
    </source>
</evidence>
<evidence type="ECO:0000313" key="5">
    <source>
        <dbReference type="Proteomes" id="UP000309231"/>
    </source>
</evidence>
<evidence type="ECO:0000313" key="3">
    <source>
        <dbReference type="EMBL" id="QPG72157.1"/>
    </source>
</evidence>
<organism evidence="4">
    <name type="scientific">Mycolicibacterium mucogenicum DSM 44124</name>
    <dbReference type="NCBI Taxonomy" id="1226753"/>
    <lineage>
        <taxon>Bacteria</taxon>
        <taxon>Bacillati</taxon>
        <taxon>Actinomycetota</taxon>
        <taxon>Actinomycetes</taxon>
        <taxon>Mycobacteriales</taxon>
        <taxon>Mycobacteriaceae</taxon>
        <taxon>Mycolicibacterium</taxon>
    </lineage>
</organism>
<keyword evidence="5" id="KW-1185">Reference proteome</keyword>
<reference evidence="3 5" key="3">
    <citation type="journal article" date="2019" name="Sci. Rep.">
        <title>Insight into the biology of Mycobacterium mucogenicum and Mycobacterium neoaurum clade members.</title>
        <authorList>
            <person name="Behra P.R.K."/>
            <person name="Pettersson B.M.F."/>
            <person name="Ramesh M."/>
            <person name="Dasgupta S."/>
            <person name="Kirsebom L.A."/>
        </authorList>
    </citation>
    <scope>NUCLEOTIDE SEQUENCE [LARGE SCALE GENOMIC DNA]</scope>
    <source>
        <strain evidence="3 5">DSM 44124</strain>
    </source>
</reference>
<accession>A0A8H2PFH8</accession>
<sequence length="401" mass="43660">MRSAASQCERVNQDIHRNGVQPLDEHWPDHVGALAKDALTALAVRAETASILARATVDPLDTLSHAVTIAQNELENGVRMAEGAGFVVNPETGDITAPPSMSEDEFATKTAVLAEAHRLIADAVEAATQADGLCAGALSDVSNDNDPSDVGKAQGIQAGNTLKALEEIRDTLPDGLSPDEVKQWWNQLTPQEQYDLQRACPVELYDLNGIPDDVKKQMDRPDRGYSSVGTVRYAIANYNNADLDSFSDNCTNFVSDSLSYGGGMKQKESWFLPRHFDRDGWSDGTMGHKDILPPGMTHTPTWAAAQNNRDFFLGHGGQVVSPDQARPGDVVYYTMTQDGQGHHAGETHHAAVVTGVLPDGEVLYTQHSDSAKNYPLNGRLPEFEQGYGQQKIEIVQPKRTW</sequence>
<dbReference type="Proteomes" id="UP000309231">
    <property type="component" value="Chromosome"/>
</dbReference>
<dbReference type="EMBL" id="CP062008">
    <property type="protein sequence ID" value="QPG72157.1"/>
    <property type="molecule type" value="Genomic_DNA"/>
</dbReference>